<dbReference type="Proteomes" id="UP001062846">
    <property type="component" value="Chromosome 10"/>
</dbReference>
<evidence type="ECO:0000313" key="2">
    <source>
        <dbReference type="Proteomes" id="UP001062846"/>
    </source>
</evidence>
<keyword evidence="2" id="KW-1185">Reference proteome</keyword>
<proteinExistence type="predicted"/>
<protein>
    <submittedName>
        <fullName evidence="1">Uncharacterized protein</fullName>
    </submittedName>
</protein>
<reference evidence="1" key="1">
    <citation type="submission" date="2022-02" db="EMBL/GenBank/DDBJ databases">
        <title>Plant Genome Project.</title>
        <authorList>
            <person name="Zhang R.-G."/>
        </authorList>
    </citation>
    <scope>NUCLEOTIDE SEQUENCE</scope>
    <source>
        <strain evidence="1">AT1</strain>
    </source>
</reference>
<organism evidence="1 2">
    <name type="scientific">Rhododendron molle</name>
    <name type="common">Chinese azalea</name>
    <name type="synonym">Azalea mollis</name>
    <dbReference type="NCBI Taxonomy" id="49168"/>
    <lineage>
        <taxon>Eukaryota</taxon>
        <taxon>Viridiplantae</taxon>
        <taxon>Streptophyta</taxon>
        <taxon>Embryophyta</taxon>
        <taxon>Tracheophyta</taxon>
        <taxon>Spermatophyta</taxon>
        <taxon>Magnoliopsida</taxon>
        <taxon>eudicotyledons</taxon>
        <taxon>Gunneridae</taxon>
        <taxon>Pentapetalae</taxon>
        <taxon>asterids</taxon>
        <taxon>Ericales</taxon>
        <taxon>Ericaceae</taxon>
        <taxon>Ericoideae</taxon>
        <taxon>Rhodoreae</taxon>
        <taxon>Rhododendron</taxon>
    </lineage>
</organism>
<sequence length="334" mass="36558">MDPSTEVAGSVVTGSGSGDTGHGGDGRSPEAEPRTTEEAGVVESSVEPLGSGTVVEGSPVVGGSSGDAGGSGAEGGDVEAIGSPPRDRARGKWAVVEEEMTEALFVYREENVLFRPVVTSSSHWPITKQDVAEQLSDEALAKLLEDSPAFGELVWKAKEDQARAIAASEAAERAERERKEREEPLRDAEAEERAGVEVQWPRVTAVAEAGASTRLDFQRRHMCLLHLTCLCHQLWAYEVLQMYPPMCKHPDLSTLPRALIWSKGNMGTKEGKGDLNAFRLYLDDLRASQINWNPWRVAEPEPEYRARSRAVTVSRVLLESAFGWLWYLGDRVTR</sequence>
<accession>A0ACC0M5G7</accession>
<dbReference type="EMBL" id="CM046397">
    <property type="protein sequence ID" value="KAI8535824.1"/>
    <property type="molecule type" value="Genomic_DNA"/>
</dbReference>
<gene>
    <name evidence="1" type="ORF">RHMOL_Rhmol10G0204300</name>
</gene>
<name>A0ACC0M5G7_RHOML</name>
<comment type="caution">
    <text evidence="1">The sequence shown here is derived from an EMBL/GenBank/DDBJ whole genome shotgun (WGS) entry which is preliminary data.</text>
</comment>
<evidence type="ECO:0000313" key="1">
    <source>
        <dbReference type="EMBL" id="KAI8535824.1"/>
    </source>
</evidence>